<accession>A0A3N1D4C7</accession>
<protein>
    <submittedName>
        <fullName evidence="3">CAAX prenyl protease-like protein</fullName>
    </submittedName>
</protein>
<evidence type="ECO:0000313" key="4">
    <source>
        <dbReference type="Proteomes" id="UP000272400"/>
    </source>
</evidence>
<organism evidence="3 4">
    <name type="scientific">Actinocorallia herbida</name>
    <dbReference type="NCBI Taxonomy" id="58109"/>
    <lineage>
        <taxon>Bacteria</taxon>
        <taxon>Bacillati</taxon>
        <taxon>Actinomycetota</taxon>
        <taxon>Actinomycetes</taxon>
        <taxon>Streptosporangiales</taxon>
        <taxon>Thermomonosporaceae</taxon>
        <taxon>Actinocorallia</taxon>
    </lineage>
</organism>
<dbReference type="Pfam" id="PF02517">
    <property type="entry name" value="Rce1-like"/>
    <property type="match status" value="1"/>
</dbReference>
<dbReference type="AlphaFoldDB" id="A0A3N1D4C7"/>
<dbReference type="EMBL" id="RJKE01000001">
    <property type="protein sequence ID" value="ROO88384.1"/>
    <property type="molecule type" value="Genomic_DNA"/>
</dbReference>
<feature type="transmembrane region" description="Helical" evidence="1">
    <location>
        <begin position="217"/>
        <end position="238"/>
    </location>
</feature>
<name>A0A3N1D4C7_9ACTN</name>
<dbReference type="GO" id="GO:0080120">
    <property type="term" value="P:CAAX-box protein maturation"/>
    <property type="evidence" value="ECO:0007669"/>
    <property type="project" value="UniProtKB-ARBA"/>
</dbReference>
<keyword evidence="1" id="KW-0812">Transmembrane</keyword>
<keyword evidence="1" id="KW-1133">Transmembrane helix</keyword>
<keyword evidence="4" id="KW-1185">Reference proteome</keyword>
<comment type="caution">
    <text evidence="3">The sequence shown here is derived from an EMBL/GenBank/DDBJ whole genome shotgun (WGS) entry which is preliminary data.</text>
</comment>
<dbReference type="GO" id="GO:0006508">
    <property type="term" value="P:proteolysis"/>
    <property type="evidence" value="ECO:0007669"/>
    <property type="project" value="UniProtKB-KW"/>
</dbReference>
<evidence type="ECO:0000313" key="3">
    <source>
        <dbReference type="EMBL" id="ROO88384.1"/>
    </source>
</evidence>
<dbReference type="InterPro" id="IPR003675">
    <property type="entry name" value="Rce1/LyrA-like_dom"/>
</dbReference>
<evidence type="ECO:0000256" key="1">
    <source>
        <dbReference type="SAM" id="Phobius"/>
    </source>
</evidence>
<proteinExistence type="predicted"/>
<keyword evidence="3" id="KW-0378">Hydrolase</keyword>
<sequence>MRLPQAKRATIGAVTAETKPPALLPDRRTLTHEIWLVFALSLGASALAALISFTGSLTAEKELAEQTASLVTDRYAGRPWLGLSWQLYGIAAALVPVALVAHLMARSAEPMGRTLGVTWVPRGLDLLRGAGVAAAIGGSGLALYLVANAVGANLTIVPTTLGDVWWRVPVLVLSAIENAVLEEVLVLGYLLHRLDQLGWSRWKADLTSAAVRGSYHLYQGLGGFVGNFVMGLIFAFLYRRWGRVMPLLVAHALIDIVAFVGWVALAGKASWLPGA</sequence>
<dbReference type="GO" id="GO:0004175">
    <property type="term" value="F:endopeptidase activity"/>
    <property type="evidence" value="ECO:0007669"/>
    <property type="project" value="UniProtKB-ARBA"/>
</dbReference>
<dbReference type="Proteomes" id="UP000272400">
    <property type="component" value="Unassembled WGS sequence"/>
</dbReference>
<reference evidence="3 4" key="1">
    <citation type="submission" date="2018-11" db="EMBL/GenBank/DDBJ databases">
        <title>Sequencing the genomes of 1000 actinobacteria strains.</title>
        <authorList>
            <person name="Klenk H.-P."/>
        </authorList>
    </citation>
    <scope>NUCLEOTIDE SEQUENCE [LARGE SCALE GENOMIC DNA]</scope>
    <source>
        <strain evidence="3 4">DSM 44254</strain>
    </source>
</reference>
<keyword evidence="1" id="KW-0472">Membrane</keyword>
<evidence type="ECO:0000259" key="2">
    <source>
        <dbReference type="Pfam" id="PF02517"/>
    </source>
</evidence>
<keyword evidence="3" id="KW-0645">Protease</keyword>
<feature type="transmembrane region" description="Helical" evidence="1">
    <location>
        <begin position="244"/>
        <end position="265"/>
    </location>
</feature>
<feature type="transmembrane region" description="Helical" evidence="1">
    <location>
        <begin position="126"/>
        <end position="146"/>
    </location>
</feature>
<feature type="transmembrane region" description="Helical" evidence="1">
    <location>
        <begin position="85"/>
        <end position="105"/>
    </location>
</feature>
<feature type="transmembrane region" description="Helical" evidence="1">
    <location>
        <begin position="34"/>
        <end position="53"/>
    </location>
</feature>
<feature type="domain" description="CAAX prenyl protease 2/Lysostaphin resistance protein A-like" evidence="2">
    <location>
        <begin position="165"/>
        <end position="256"/>
    </location>
</feature>
<gene>
    <name evidence="3" type="ORF">EDD29_6053</name>
</gene>